<dbReference type="Pfam" id="PF00005">
    <property type="entry name" value="ABC_tran"/>
    <property type="match status" value="1"/>
</dbReference>
<dbReference type="InterPro" id="IPR027417">
    <property type="entry name" value="P-loop_NTPase"/>
</dbReference>
<comment type="subunit">
    <text evidence="6">The complex is composed of two ATP-binding proteins (OpuCA), two transmembrane proteins (OpuCB and OpuCD) and a solute-binding protein (OpuCC).</text>
</comment>
<dbReference type="EC" id="7.6.2.9" evidence="7"/>
<evidence type="ECO:0000259" key="9">
    <source>
        <dbReference type="PROSITE" id="PS50893"/>
    </source>
</evidence>
<dbReference type="SUPFAM" id="SSF52540">
    <property type="entry name" value="P-loop containing nucleoside triphosphate hydrolases"/>
    <property type="match status" value="1"/>
</dbReference>
<dbReference type="FunFam" id="3.40.50.300:FF:000425">
    <property type="entry name" value="Probable ABC transporter, ATP-binding subunit"/>
    <property type="match status" value="1"/>
</dbReference>
<keyword evidence="11" id="KW-1185">Reference proteome</keyword>
<evidence type="ECO:0000256" key="5">
    <source>
        <dbReference type="ARBA" id="ARBA00052482"/>
    </source>
</evidence>
<dbReference type="InterPro" id="IPR017871">
    <property type="entry name" value="ABC_transporter-like_CS"/>
</dbReference>
<dbReference type="PANTHER" id="PTHR43117:SF4">
    <property type="entry name" value="OSMOPROTECTANT IMPORT ATP-BINDING PROTEIN OSMV"/>
    <property type="match status" value="1"/>
</dbReference>
<protein>
    <recommendedName>
        <fullName evidence="8">Carnitine transport ATP-binding protein OpuCA</fullName>
        <ecNumber evidence="7">7.6.2.9</ecNumber>
    </recommendedName>
</protein>
<dbReference type="InterPro" id="IPR003439">
    <property type="entry name" value="ABC_transporter-like_ATP-bd"/>
</dbReference>
<keyword evidence="4 10" id="KW-0067">ATP-binding</keyword>
<evidence type="ECO:0000256" key="6">
    <source>
        <dbReference type="ARBA" id="ARBA00063934"/>
    </source>
</evidence>
<evidence type="ECO:0000256" key="8">
    <source>
        <dbReference type="ARBA" id="ARBA00070305"/>
    </source>
</evidence>
<dbReference type="PROSITE" id="PS00211">
    <property type="entry name" value="ABC_TRANSPORTER_1"/>
    <property type="match status" value="1"/>
</dbReference>
<dbReference type="InterPro" id="IPR046342">
    <property type="entry name" value="CBS_dom_sf"/>
</dbReference>
<dbReference type="PROSITE" id="PS50893">
    <property type="entry name" value="ABC_TRANSPORTER_2"/>
    <property type="match status" value="1"/>
</dbReference>
<dbReference type="SUPFAM" id="SSF54631">
    <property type="entry name" value="CBS-domain pair"/>
    <property type="match status" value="1"/>
</dbReference>
<dbReference type="SMART" id="SM00382">
    <property type="entry name" value="AAA"/>
    <property type="match status" value="1"/>
</dbReference>
<evidence type="ECO:0000313" key="10">
    <source>
        <dbReference type="EMBL" id="PTX64399.1"/>
    </source>
</evidence>
<name>A0A2T6C7U5_9BACL</name>
<evidence type="ECO:0000313" key="11">
    <source>
        <dbReference type="Proteomes" id="UP000244240"/>
    </source>
</evidence>
<dbReference type="EMBL" id="QBKR01000003">
    <property type="protein sequence ID" value="PTX64399.1"/>
    <property type="molecule type" value="Genomic_DNA"/>
</dbReference>
<sequence length="336" mass="37564">MIQFNNVTKVYQSGDKEVKAVNRVNLSVEKGEICVLIGPSGCGKTTLLRMVNRMIEATEGLIEVNGENIQSLDSIQLRRSIGYVIQQTGLFPNMTIEQNVSVVPRLLGWDRVKIQHRYNELMDMMGLDPDEYRNRYPWELSGGQQQRIGVARALAADPPVMLMDEPFGALDPVIREHLQNEFLRIQKTVKKTILFVSHDIDEAIRLGDAIAIFNAGELMQYGTPNEILSNPRNEFVSQFVGSDRTLKRLNLLTVDDLLQRVAAVRQKKQKSYKEACGGSTVRRDSDLRNALSVLLSSPTGAAAVVDEEGNAFGNITIADFERLVEVHPAQLKSIVQ</sequence>
<dbReference type="GO" id="GO:0015418">
    <property type="term" value="F:ABC-type quaternary ammonium compound transporting activity"/>
    <property type="evidence" value="ECO:0007669"/>
    <property type="project" value="UniProtKB-EC"/>
</dbReference>
<evidence type="ECO:0000256" key="3">
    <source>
        <dbReference type="ARBA" id="ARBA00022741"/>
    </source>
</evidence>
<evidence type="ECO:0000256" key="1">
    <source>
        <dbReference type="ARBA" id="ARBA00005417"/>
    </source>
</evidence>
<dbReference type="AlphaFoldDB" id="A0A2T6C7U5"/>
<reference evidence="10 11" key="1">
    <citation type="submission" date="2018-04" db="EMBL/GenBank/DDBJ databases">
        <title>Genomic Encyclopedia of Archaeal and Bacterial Type Strains, Phase II (KMG-II): from individual species to whole genera.</title>
        <authorList>
            <person name="Goeker M."/>
        </authorList>
    </citation>
    <scope>NUCLEOTIDE SEQUENCE [LARGE SCALE GENOMIC DNA]</scope>
    <source>
        <strain evidence="10 11">DSM 45787</strain>
    </source>
</reference>
<organism evidence="10 11">
    <name type="scientific">Melghirimyces profundicolus</name>
    <dbReference type="NCBI Taxonomy" id="1242148"/>
    <lineage>
        <taxon>Bacteria</taxon>
        <taxon>Bacillati</taxon>
        <taxon>Bacillota</taxon>
        <taxon>Bacilli</taxon>
        <taxon>Bacillales</taxon>
        <taxon>Thermoactinomycetaceae</taxon>
        <taxon>Melghirimyces</taxon>
    </lineage>
</organism>
<comment type="caution">
    <text evidence="10">The sequence shown here is derived from an EMBL/GenBank/DDBJ whole genome shotgun (WGS) entry which is preliminary data.</text>
</comment>
<comment type="similarity">
    <text evidence="1">Belongs to the ABC transporter superfamily.</text>
</comment>
<proteinExistence type="inferred from homology"/>
<keyword evidence="3" id="KW-0547">Nucleotide-binding</keyword>
<accession>A0A2T6C7U5</accession>
<dbReference type="InterPro" id="IPR003593">
    <property type="entry name" value="AAA+_ATPase"/>
</dbReference>
<dbReference type="OrthoDB" id="9802264at2"/>
<evidence type="ECO:0000256" key="7">
    <source>
        <dbReference type="ARBA" id="ARBA00066388"/>
    </source>
</evidence>
<dbReference type="GO" id="GO:0005524">
    <property type="term" value="F:ATP binding"/>
    <property type="evidence" value="ECO:0007669"/>
    <property type="project" value="UniProtKB-KW"/>
</dbReference>
<dbReference type="GO" id="GO:0016887">
    <property type="term" value="F:ATP hydrolysis activity"/>
    <property type="evidence" value="ECO:0007669"/>
    <property type="project" value="InterPro"/>
</dbReference>
<dbReference type="Proteomes" id="UP000244240">
    <property type="component" value="Unassembled WGS sequence"/>
</dbReference>
<comment type="catalytic activity">
    <reaction evidence="5">
        <text>a quaternary ammonium(out) + ATP + H2O = a quaternary ammonium(in) + ADP + phosphate + H(+)</text>
        <dbReference type="Rhea" id="RHEA:11036"/>
        <dbReference type="ChEBI" id="CHEBI:15377"/>
        <dbReference type="ChEBI" id="CHEBI:15378"/>
        <dbReference type="ChEBI" id="CHEBI:30616"/>
        <dbReference type="ChEBI" id="CHEBI:35267"/>
        <dbReference type="ChEBI" id="CHEBI:43474"/>
        <dbReference type="ChEBI" id="CHEBI:456216"/>
        <dbReference type="EC" id="7.6.2.9"/>
    </reaction>
</comment>
<evidence type="ECO:0000256" key="2">
    <source>
        <dbReference type="ARBA" id="ARBA00022448"/>
    </source>
</evidence>
<evidence type="ECO:0000256" key="4">
    <source>
        <dbReference type="ARBA" id="ARBA00022840"/>
    </source>
</evidence>
<keyword evidence="2" id="KW-0813">Transport</keyword>
<dbReference type="PANTHER" id="PTHR43117">
    <property type="entry name" value="OSMOPROTECTANT IMPORT ATP-BINDING PROTEIN OSMV"/>
    <property type="match status" value="1"/>
</dbReference>
<dbReference type="RefSeq" id="WP_108021948.1">
    <property type="nucleotide sequence ID" value="NZ_QBKR01000003.1"/>
</dbReference>
<gene>
    <name evidence="10" type="ORF">C8P63_103185</name>
</gene>
<dbReference type="Gene3D" id="3.40.50.300">
    <property type="entry name" value="P-loop containing nucleotide triphosphate hydrolases"/>
    <property type="match status" value="1"/>
</dbReference>
<feature type="domain" description="ABC transporter" evidence="9">
    <location>
        <begin position="2"/>
        <end position="240"/>
    </location>
</feature>